<comment type="subcellular location">
    <subcellularLocation>
        <location evidence="1">Nucleus</location>
    </subcellularLocation>
</comment>
<dbReference type="GO" id="GO:0003677">
    <property type="term" value="F:DNA binding"/>
    <property type="evidence" value="ECO:0007669"/>
    <property type="project" value="UniProtKB-KW"/>
</dbReference>
<organism evidence="7 8">
    <name type="scientific">Hibiscus syriacus</name>
    <name type="common">Rose of Sharon</name>
    <dbReference type="NCBI Taxonomy" id="106335"/>
    <lineage>
        <taxon>Eukaryota</taxon>
        <taxon>Viridiplantae</taxon>
        <taxon>Streptophyta</taxon>
        <taxon>Embryophyta</taxon>
        <taxon>Tracheophyta</taxon>
        <taxon>Spermatophyta</taxon>
        <taxon>Magnoliopsida</taxon>
        <taxon>eudicotyledons</taxon>
        <taxon>Gunneridae</taxon>
        <taxon>Pentapetalae</taxon>
        <taxon>rosids</taxon>
        <taxon>malvids</taxon>
        <taxon>Malvales</taxon>
        <taxon>Malvaceae</taxon>
        <taxon>Malvoideae</taxon>
        <taxon>Hibiscus</taxon>
    </lineage>
</organism>
<dbReference type="InterPro" id="IPR004827">
    <property type="entry name" value="bZIP"/>
</dbReference>
<dbReference type="SUPFAM" id="SSF57959">
    <property type="entry name" value="Leucine zipper domain"/>
    <property type="match status" value="1"/>
</dbReference>
<evidence type="ECO:0000313" key="7">
    <source>
        <dbReference type="EMBL" id="KAE8719345.1"/>
    </source>
</evidence>
<dbReference type="GO" id="GO:0005634">
    <property type="term" value="C:nucleus"/>
    <property type="evidence" value="ECO:0007669"/>
    <property type="project" value="UniProtKB-SubCell"/>
</dbReference>
<dbReference type="AlphaFoldDB" id="A0A6A3BSB4"/>
<feature type="compositionally biased region" description="Gly residues" evidence="4">
    <location>
        <begin position="152"/>
        <end position="161"/>
    </location>
</feature>
<dbReference type="GO" id="GO:0045893">
    <property type="term" value="P:positive regulation of DNA-templated transcription"/>
    <property type="evidence" value="ECO:0007669"/>
    <property type="project" value="InterPro"/>
</dbReference>
<keyword evidence="2" id="KW-0238">DNA-binding</keyword>
<keyword evidence="5" id="KW-0812">Transmembrane</keyword>
<dbReference type="PROSITE" id="PS00036">
    <property type="entry name" value="BZIP_BASIC"/>
    <property type="match status" value="1"/>
</dbReference>
<keyword evidence="5" id="KW-0472">Membrane</keyword>
<evidence type="ECO:0000259" key="6">
    <source>
        <dbReference type="PROSITE" id="PS00036"/>
    </source>
</evidence>
<dbReference type="GO" id="GO:0003700">
    <property type="term" value="F:DNA-binding transcription factor activity"/>
    <property type="evidence" value="ECO:0007669"/>
    <property type="project" value="InterPro"/>
</dbReference>
<dbReference type="PANTHER" id="PTHR22952:SF463">
    <property type="entry name" value="ABSCISIC ACID-INSENSITIVE 5-LIKE PROTEIN 7"/>
    <property type="match status" value="1"/>
</dbReference>
<accession>A0A6A3BSB4</accession>
<dbReference type="EMBL" id="VEPZ02000791">
    <property type="protein sequence ID" value="KAE8719345.1"/>
    <property type="molecule type" value="Genomic_DNA"/>
</dbReference>
<feature type="domain" description="BZIP" evidence="6">
    <location>
        <begin position="820"/>
        <end position="835"/>
    </location>
</feature>
<feature type="region of interest" description="Disordered" evidence="4">
    <location>
        <begin position="144"/>
        <end position="164"/>
    </location>
</feature>
<keyword evidence="5" id="KW-1133">Transmembrane helix</keyword>
<evidence type="ECO:0000256" key="5">
    <source>
        <dbReference type="SAM" id="Phobius"/>
    </source>
</evidence>
<protein>
    <submittedName>
        <fullName evidence="7">ABSCISIC ACID-INSENSITIVE 5-like protein 6</fullName>
    </submittedName>
</protein>
<dbReference type="CDD" id="cd14707">
    <property type="entry name" value="bZIP_plant_BZIP46"/>
    <property type="match status" value="1"/>
</dbReference>
<feature type="transmembrane region" description="Helical" evidence="5">
    <location>
        <begin position="81"/>
        <end position="100"/>
    </location>
</feature>
<dbReference type="InterPro" id="IPR046347">
    <property type="entry name" value="bZIP_sf"/>
</dbReference>
<feature type="transmembrane region" description="Helical" evidence="5">
    <location>
        <begin position="609"/>
        <end position="630"/>
    </location>
</feature>
<feature type="region of interest" description="Disordered" evidence="4">
    <location>
        <begin position="504"/>
        <end position="535"/>
    </location>
</feature>
<evidence type="ECO:0000256" key="1">
    <source>
        <dbReference type="ARBA" id="ARBA00004123"/>
    </source>
</evidence>
<evidence type="ECO:0000256" key="4">
    <source>
        <dbReference type="SAM" id="MobiDB-lite"/>
    </source>
</evidence>
<proteinExistence type="predicted"/>
<reference evidence="7" key="1">
    <citation type="submission" date="2019-09" db="EMBL/GenBank/DDBJ databases">
        <title>Draft genome information of white flower Hibiscus syriacus.</title>
        <authorList>
            <person name="Kim Y.-M."/>
        </authorList>
    </citation>
    <scope>NUCLEOTIDE SEQUENCE [LARGE SCALE GENOMIC DNA]</scope>
    <source>
        <strain evidence="7">YM2019G1</strain>
    </source>
</reference>
<name>A0A6A3BSB4_HIBSY</name>
<dbReference type="Proteomes" id="UP000436088">
    <property type="component" value="Unassembled WGS sequence"/>
</dbReference>
<gene>
    <name evidence="7" type="ORF">F3Y22_tig00109971pilonHSYRG00021</name>
</gene>
<dbReference type="CDD" id="cd09272">
    <property type="entry name" value="RNase_HI_RT_Ty1"/>
    <property type="match status" value="1"/>
</dbReference>
<keyword evidence="3" id="KW-0539">Nucleus</keyword>
<evidence type="ECO:0000256" key="2">
    <source>
        <dbReference type="ARBA" id="ARBA00023125"/>
    </source>
</evidence>
<dbReference type="Gene3D" id="1.20.5.170">
    <property type="match status" value="1"/>
</dbReference>
<keyword evidence="8" id="KW-1185">Reference proteome</keyword>
<sequence>MVDHHSDEAAPIAASAIASGVRKPKGLPLSKALNLGNLKPKPKSSKSPQIGIDLGFNSSVFTFPGELFDFRWFFPLEPRPTLLLVLALLCFGSLMLYSAVIDILVTFDEMHNTFGGLDKDFGSMNMDELLRNISTSGETQAVENDGAKNVSNGGGGGGIGGANLPQRQQTLGEITLEEFLARAVVVREDIQQIGMPNCRKYYFWAIPFDEMNTPDTAATAAVLDFNHPLFLYPSDTPGDVLVSHRLDYDELLHSQWEHRNAFLLSWILNTVSSDLSVGIVFASSVAQVWINLKERFDKVDGSRIFFLHHEIATLNQGDSTVSTYFTRFTGVYDFYKIKGHQRDNCYRLISFPPDFKFTKKKNPQAALATNPSLLESDHESHTGDSRRVQIAPVFKRAQYHQILELLNKTPSVDAAVNLLGATDHMVPKIHCLQPLTSCEPSSVHPPSGKTVPITHNSSFHFNSVNVIPNDLLTGKMRGIGREARGRYLFNSKDLVSVNFVSPSLSSPSSSSTSPQVSTSSPIQSSSPCSSSLVPPQNQCLPQIRSTRIVKTPNWLNDYIQSYQSSSLPKSSTRPMEMLNVSKIALLLKDSIKEKELDFVDTFSPVAKLVTIQTVLAIASIFLGLFVKWMCTTRSYKAMNLKLTEALLTAGYMQSKYDYSMFTKQQGSDIVILLDLGELKYFLGLEVLRSKEGIVLIQRKRSVTGFCVKLGMSLISWKAKKQNTVACSSTEAKYRSMVGTAAEIVWLKGLLIKLGLKIQTTGLQSGGMGIVGLASPANHIASDVISNNSIDTSSLSPVPFVLGLGRKHSAALEQVVERRQRRMIKNRESAARSRARRQEEVMEMQKNQYDDSADSVCPLLPNLNRL</sequence>
<comment type="caution">
    <text evidence="7">The sequence shown here is derived from an EMBL/GenBank/DDBJ whole genome shotgun (WGS) entry which is preliminary data.</text>
</comment>
<evidence type="ECO:0000256" key="3">
    <source>
        <dbReference type="ARBA" id="ARBA00023242"/>
    </source>
</evidence>
<dbReference type="InterPro" id="IPR043452">
    <property type="entry name" value="BZIP46-like"/>
</dbReference>
<dbReference type="PANTHER" id="PTHR22952">
    <property type="entry name" value="CAMP-RESPONSE ELEMENT BINDING PROTEIN-RELATED"/>
    <property type="match status" value="1"/>
</dbReference>
<evidence type="ECO:0000313" key="8">
    <source>
        <dbReference type="Proteomes" id="UP000436088"/>
    </source>
</evidence>